<feature type="domain" description="BioF2-like acetyltransferase" evidence="1">
    <location>
        <begin position="193"/>
        <end position="334"/>
    </location>
</feature>
<dbReference type="InterPro" id="IPR038740">
    <property type="entry name" value="BioF2-like_GNAT_dom"/>
</dbReference>
<accession>A0ABM9U2E3</accession>
<dbReference type="SUPFAM" id="SSF55729">
    <property type="entry name" value="Acyl-CoA N-acyltransferases (Nat)"/>
    <property type="match status" value="1"/>
</dbReference>
<sequence length="393" mass="43315">MRIAIHGSVHPPNATYRCVMTTVADLLPHREAWERLAKSAIEPNPFYEPDALLAAARHLEGGTLWVVAIWRDGREGGELAGLFPLQFGALRQGVLWPLPSLYVNHMFSATSAPLICESDPEGVWEAFLGDLGNLCRGGAVLKCPRLPRGRGVSIALENVMARQGLSHAWLYGYARPAVESDLSYDAYVARYSSKRRRNLRRAEQLLASHGDVTFHSVPGPGPEAARAYADFLALEVAGWKGAAGTALAKSEATQGFGERLFGPQRVADGVAFDVLAIAGRAVAINVNLVRSGVVYAAKSAYDESFSQASPGTLLDLHLLRRTLDEKAYTRLDSCAQPNHPLAAYWLEEQEVGAVFLATTASTPRWYFDMMLLTVRQTRRLREQARELIERFWQ</sequence>
<dbReference type="EMBL" id="CYHC01000002">
    <property type="protein sequence ID" value="CUA86618.1"/>
    <property type="molecule type" value="Genomic_DNA"/>
</dbReference>
<dbReference type="Proteomes" id="UP000182178">
    <property type="component" value="Unassembled WGS sequence"/>
</dbReference>
<gene>
    <name evidence="2" type="ORF">Ga0061061_102620</name>
</gene>
<dbReference type="InterPro" id="IPR016181">
    <property type="entry name" value="Acyl_CoA_acyltransferase"/>
</dbReference>
<reference evidence="2 3" key="1">
    <citation type="submission" date="2015-08" db="EMBL/GenBank/DDBJ databases">
        <authorList>
            <person name="Varghese N."/>
        </authorList>
    </citation>
    <scope>NUCLEOTIDE SEQUENCE [LARGE SCALE GENOMIC DNA]</scope>
    <source>
        <strain evidence="2 3">DSM 18167</strain>
    </source>
</reference>
<keyword evidence="3" id="KW-1185">Reference proteome</keyword>
<comment type="caution">
    <text evidence="2">The sequence shown here is derived from an EMBL/GenBank/DDBJ whole genome shotgun (WGS) entry which is preliminary data.</text>
</comment>
<proteinExistence type="predicted"/>
<evidence type="ECO:0000313" key="2">
    <source>
        <dbReference type="EMBL" id="CUA86618.1"/>
    </source>
</evidence>
<dbReference type="RefSeq" id="WP_157672319.1">
    <property type="nucleotide sequence ID" value="NZ_CYHC01000002.1"/>
</dbReference>
<organism evidence="2 3">
    <name type="scientific">Chelatococcus sambhunathii</name>
    <dbReference type="NCBI Taxonomy" id="363953"/>
    <lineage>
        <taxon>Bacteria</taxon>
        <taxon>Pseudomonadati</taxon>
        <taxon>Pseudomonadota</taxon>
        <taxon>Alphaproteobacteria</taxon>
        <taxon>Hyphomicrobiales</taxon>
        <taxon>Chelatococcaceae</taxon>
        <taxon>Chelatococcus</taxon>
    </lineage>
</organism>
<name>A0ABM9U2E3_9HYPH</name>
<dbReference type="Pfam" id="PF13480">
    <property type="entry name" value="Acetyltransf_6"/>
    <property type="match status" value="1"/>
</dbReference>
<protein>
    <submittedName>
        <fullName evidence="2">Acetyltransferase involved in cellulose biosynthesis, CelD/BcsL family</fullName>
    </submittedName>
</protein>
<evidence type="ECO:0000313" key="3">
    <source>
        <dbReference type="Proteomes" id="UP000182178"/>
    </source>
</evidence>
<evidence type="ECO:0000259" key="1">
    <source>
        <dbReference type="Pfam" id="PF13480"/>
    </source>
</evidence>